<keyword evidence="4" id="KW-1185">Reference proteome</keyword>
<feature type="compositionally biased region" description="Polar residues" evidence="1">
    <location>
        <begin position="72"/>
        <end position="83"/>
    </location>
</feature>
<dbReference type="Proteomes" id="UP000290572">
    <property type="component" value="Unassembled WGS sequence"/>
</dbReference>
<organism evidence="2 4">
    <name type="scientific">Labeo rohita</name>
    <name type="common">Indian major carp</name>
    <name type="synonym">Cyprinus rohita</name>
    <dbReference type="NCBI Taxonomy" id="84645"/>
    <lineage>
        <taxon>Eukaryota</taxon>
        <taxon>Metazoa</taxon>
        <taxon>Chordata</taxon>
        <taxon>Craniata</taxon>
        <taxon>Vertebrata</taxon>
        <taxon>Euteleostomi</taxon>
        <taxon>Actinopterygii</taxon>
        <taxon>Neopterygii</taxon>
        <taxon>Teleostei</taxon>
        <taxon>Ostariophysi</taxon>
        <taxon>Cypriniformes</taxon>
        <taxon>Cyprinidae</taxon>
        <taxon>Labeoninae</taxon>
        <taxon>Labeonini</taxon>
        <taxon>Labeo</taxon>
    </lineage>
</organism>
<evidence type="ECO:0000313" key="2">
    <source>
        <dbReference type="EMBL" id="RXN07883.1"/>
    </source>
</evidence>
<comment type="caution">
    <text evidence="2">The sequence shown here is derived from an EMBL/GenBank/DDBJ whole genome shotgun (WGS) entry which is preliminary data.</text>
</comment>
<evidence type="ECO:0000313" key="3">
    <source>
        <dbReference type="EMBL" id="RXN18827.1"/>
    </source>
</evidence>
<dbReference type="AlphaFoldDB" id="A0A498LK42"/>
<feature type="compositionally biased region" description="Basic residues" evidence="1">
    <location>
        <begin position="58"/>
        <end position="70"/>
    </location>
</feature>
<accession>A0A498LK42</accession>
<dbReference type="EMBL" id="QBIY01013335">
    <property type="protein sequence ID" value="RXN07883.1"/>
    <property type="molecule type" value="Genomic_DNA"/>
</dbReference>
<evidence type="ECO:0000256" key="1">
    <source>
        <dbReference type="SAM" id="MobiDB-lite"/>
    </source>
</evidence>
<evidence type="ECO:0000313" key="4">
    <source>
        <dbReference type="Proteomes" id="UP000290572"/>
    </source>
</evidence>
<dbReference type="EMBL" id="QBIY01012698">
    <property type="protein sequence ID" value="RXN18827.1"/>
    <property type="molecule type" value="Genomic_DNA"/>
</dbReference>
<proteinExistence type="predicted"/>
<reference evidence="2 4" key="1">
    <citation type="submission" date="2018-03" db="EMBL/GenBank/DDBJ databases">
        <title>Draft genome sequence of Rohu Carp (Labeo rohita).</title>
        <authorList>
            <person name="Das P."/>
            <person name="Kushwaha B."/>
            <person name="Joshi C.G."/>
            <person name="Kumar D."/>
            <person name="Nagpure N.S."/>
            <person name="Sahoo L."/>
            <person name="Das S.P."/>
            <person name="Bit A."/>
            <person name="Patnaik S."/>
            <person name="Meher P.K."/>
            <person name="Jayasankar P."/>
            <person name="Koringa P.G."/>
            <person name="Patel N.V."/>
            <person name="Hinsu A.T."/>
            <person name="Kumar R."/>
            <person name="Pandey M."/>
            <person name="Agarwal S."/>
            <person name="Srivastava S."/>
            <person name="Singh M."/>
            <person name="Iquebal M.A."/>
            <person name="Jaiswal S."/>
            <person name="Angadi U.B."/>
            <person name="Kumar N."/>
            <person name="Raza M."/>
            <person name="Shah T.M."/>
            <person name="Rai A."/>
            <person name="Jena J.K."/>
        </authorList>
    </citation>
    <scope>NUCLEOTIDE SEQUENCE [LARGE SCALE GENOMIC DNA]</scope>
    <source>
        <strain evidence="2">DASCIFA01</strain>
        <tissue evidence="2">Testis</tissue>
    </source>
</reference>
<name>A0A498LK42_LABRO</name>
<protein>
    <submittedName>
        <fullName evidence="2">Uncharacterized protein</fullName>
    </submittedName>
</protein>
<gene>
    <name evidence="3" type="ORF">ROHU_025967</name>
    <name evidence="2" type="ORF">ROHU_032083</name>
</gene>
<sequence>MFLPGPQVRFATLKERTVKVEQKAEERRDIAVGMTHVTDERINIVHLRFLENKSRDRREKRRHHGKRRTGRATNNRKGTNREQMNAPDHVRDDSAADSLRLSRRSS</sequence>
<feature type="region of interest" description="Disordered" evidence="1">
    <location>
        <begin position="51"/>
        <end position="106"/>
    </location>
</feature>